<comment type="caution">
    <text evidence="1">The sequence shown here is derived from an EMBL/GenBank/DDBJ whole genome shotgun (WGS) entry which is preliminary data.</text>
</comment>
<reference evidence="1" key="1">
    <citation type="journal article" date="2015" name="Genome Biol. Evol.">
        <title>Organellar Genomes of White Spruce (Picea glauca): Assembly and Annotation.</title>
        <authorList>
            <person name="Jackman S.D."/>
            <person name="Warren R.L."/>
            <person name="Gibb E.A."/>
            <person name="Vandervalk B.P."/>
            <person name="Mohamadi H."/>
            <person name="Chu J."/>
            <person name="Raymond A."/>
            <person name="Pleasance S."/>
            <person name="Coope R."/>
            <person name="Wildung M.R."/>
            <person name="Ritland C.E."/>
            <person name="Bousquet J."/>
            <person name="Jones S.J."/>
            <person name="Bohlmann J."/>
            <person name="Birol I."/>
        </authorList>
    </citation>
    <scope>NUCLEOTIDE SEQUENCE [LARGE SCALE GENOMIC DNA]</scope>
    <source>
        <tissue evidence="1">Flushing bud</tissue>
    </source>
</reference>
<evidence type="ECO:0000313" key="1">
    <source>
        <dbReference type="EMBL" id="KUM46713.1"/>
    </source>
</evidence>
<accession>A0A117NGF8</accession>
<name>A0A117NGF8_PICGL</name>
<keyword evidence="1" id="KW-0496">Mitochondrion</keyword>
<dbReference type="AlphaFoldDB" id="A0A117NGF8"/>
<dbReference type="EMBL" id="LKAM01000010">
    <property type="protein sequence ID" value="KUM46713.1"/>
    <property type="molecule type" value="Genomic_DNA"/>
</dbReference>
<organism evidence="1">
    <name type="scientific">Picea glauca</name>
    <name type="common">White spruce</name>
    <name type="synonym">Pinus glauca</name>
    <dbReference type="NCBI Taxonomy" id="3330"/>
    <lineage>
        <taxon>Eukaryota</taxon>
        <taxon>Viridiplantae</taxon>
        <taxon>Streptophyta</taxon>
        <taxon>Embryophyta</taxon>
        <taxon>Tracheophyta</taxon>
        <taxon>Spermatophyta</taxon>
        <taxon>Pinopsida</taxon>
        <taxon>Pinidae</taxon>
        <taxon>Conifers I</taxon>
        <taxon>Pinales</taxon>
        <taxon>Pinaceae</taxon>
        <taxon>Picea</taxon>
    </lineage>
</organism>
<protein>
    <submittedName>
        <fullName evidence="1">Uncharacterized protein</fullName>
    </submittedName>
</protein>
<proteinExistence type="predicted"/>
<geneLocation type="mitochondrion" evidence="1"/>
<sequence>MKTEAGSNVFVFSHLASFLIKKHTQVFIPAATLWAVRLDPKRSLTASSSKSQRGVRDLREMGNSVGKVMVIKVGKEAK</sequence>
<gene>
    <name evidence="1" type="ORF">ABT39_MTgene1393</name>
</gene>